<dbReference type="Proteomes" id="UP001596317">
    <property type="component" value="Unassembled WGS sequence"/>
</dbReference>
<comment type="caution">
    <text evidence="1">The sequence shown here is derived from an EMBL/GenBank/DDBJ whole genome shotgun (WGS) entry which is preliminary data.</text>
</comment>
<proteinExistence type="predicted"/>
<accession>A0ABW1ZH83</accession>
<dbReference type="EMBL" id="JBHSWB010000001">
    <property type="protein sequence ID" value="MFC6660131.1"/>
    <property type="molecule type" value="Genomic_DNA"/>
</dbReference>
<evidence type="ECO:0000313" key="1">
    <source>
        <dbReference type="EMBL" id="MFC6660131.1"/>
    </source>
</evidence>
<reference evidence="2" key="1">
    <citation type="journal article" date="2019" name="Int. J. Syst. Evol. Microbiol.">
        <title>The Global Catalogue of Microorganisms (GCM) 10K type strain sequencing project: providing services to taxonomists for standard genome sequencing and annotation.</title>
        <authorList>
            <consortium name="The Broad Institute Genomics Platform"/>
            <consortium name="The Broad Institute Genome Sequencing Center for Infectious Disease"/>
            <person name="Wu L."/>
            <person name="Ma J."/>
        </authorList>
    </citation>
    <scope>NUCLEOTIDE SEQUENCE [LARGE SCALE GENOMIC DNA]</scope>
    <source>
        <strain evidence="2">CCUG 63830</strain>
    </source>
</reference>
<sequence>MAGIAYFAARDLKTSGAALSAVGKQYILQLNQQTLQLELGSKTIRVNQRPDTLSAPPCCSTANFMSPCGSLKNSDAPLPILAAITSGECKNHLIVASDDVLVW</sequence>
<keyword evidence="2" id="KW-1185">Reference proteome</keyword>
<dbReference type="RefSeq" id="WP_380055000.1">
    <property type="nucleotide sequence ID" value="NZ_JBHSWB010000001.1"/>
</dbReference>
<gene>
    <name evidence="1" type="ORF">ACFP90_06995</name>
</gene>
<name>A0ABW1ZH83_9DEIO</name>
<protein>
    <submittedName>
        <fullName evidence="1">Uncharacterized protein</fullName>
    </submittedName>
</protein>
<evidence type="ECO:0000313" key="2">
    <source>
        <dbReference type="Proteomes" id="UP001596317"/>
    </source>
</evidence>
<organism evidence="1 2">
    <name type="scientific">Deinococcus multiflagellatus</name>
    <dbReference type="NCBI Taxonomy" id="1656887"/>
    <lineage>
        <taxon>Bacteria</taxon>
        <taxon>Thermotogati</taxon>
        <taxon>Deinococcota</taxon>
        <taxon>Deinococci</taxon>
        <taxon>Deinococcales</taxon>
        <taxon>Deinococcaceae</taxon>
        <taxon>Deinococcus</taxon>
    </lineage>
</organism>